<name>A0A0N7KR33_ORYSJ</name>
<evidence type="ECO:0000313" key="2">
    <source>
        <dbReference type="EMBL" id="BAT08898.1"/>
    </source>
</evidence>
<sequence>MEASELGERSYHQSHSGQQGNRQYSDCLFHRNSDQIKEIPQKSQLTTFVQEGDQYSEYIQCVGIQRQIPGPSFEIFYLNSS</sequence>
<dbReference type="AlphaFoldDB" id="A0A0N7KR33"/>
<protein>
    <submittedName>
        <fullName evidence="2">Os09g0509450 protein</fullName>
    </submittedName>
</protein>
<reference evidence="2 3" key="3">
    <citation type="journal article" date="2013" name="Rice">
        <title>Improvement of the Oryza sativa Nipponbare reference genome using next generation sequence and optical map data.</title>
        <authorList>
            <person name="Kawahara Y."/>
            <person name="de la Bastide M."/>
            <person name="Hamilton J.P."/>
            <person name="Kanamori H."/>
            <person name="McCombie W.R."/>
            <person name="Ouyang S."/>
            <person name="Schwartz D.C."/>
            <person name="Tanaka T."/>
            <person name="Wu J."/>
            <person name="Zhou S."/>
            <person name="Childs K.L."/>
            <person name="Davidson R.M."/>
            <person name="Lin H."/>
            <person name="Quesada-Ocampo L."/>
            <person name="Vaillancourt B."/>
            <person name="Sakai H."/>
            <person name="Lee S.S."/>
            <person name="Kim J."/>
            <person name="Numa H."/>
            <person name="Itoh T."/>
            <person name="Buell C.R."/>
            <person name="Matsumoto T."/>
        </authorList>
    </citation>
    <scope>NUCLEOTIDE SEQUENCE [LARGE SCALE GENOMIC DNA]</scope>
    <source>
        <strain evidence="3">cv. Nipponbare</strain>
    </source>
</reference>
<feature type="region of interest" description="Disordered" evidence="1">
    <location>
        <begin position="1"/>
        <end position="25"/>
    </location>
</feature>
<dbReference type="PaxDb" id="39947-A0A0N7KR33"/>
<reference evidence="2 3" key="2">
    <citation type="journal article" date="2013" name="Plant Cell Physiol.">
        <title>Rice Annotation Project Database (RAP-DB): an integrative and interactive database for rice genomics.</title>
        <authorList>
            <person name="Sakai H."/>
            <person name="Lee S.S."/>
            <person name="Tanaka T."/>
            <person name="Numa H."/>
            <person name="Kim J."/>
            <person name="Kawahara Y."/>
            <person name="Wakimoto H."/>
            <person name="Yang C.C."/>
            <person name="Iwamoto M."/>
            <person name="Abe T."/>
            <person name="Yamada Y."/>
            <person name="Muto A."/>
            <person name="Inokuchi H."/>
            <person name="Ikemura T."/>
            <person name="Matsumoto T."/>
            <person name="Sasaki T."/>
            <person name="Itoh T."/>
        </authorList>
    </citation>
    <scope>NUCLEOTIDE SEQUENCE [LARGE SCALE GENOMIC DNA]</scope>
    <source>
        <strain evidence="3">cv. Nipponbare</strain>
    </source>
</reference>
<feature type="compositionally biased region" description="Polar residues" evidence="1">
    <location>
        <begin position="13"/>
        <end position="24"/>
    </location>
</feature>
<feature type="compositionally biased region" description="Basic and acidic residues" evidence="1">
    <location>
        <begin position="1"/>
        <end position="11"/>
    </location>
</feature>
<dbReference type="InParanoid" id="A0A0N7KR33"/>
<keyword evidence="3" id="KW-1185">Reference proteome</keyword>
<proteinExistence type="predicted"/>
<dbReference type="EMBL" id="AP014965">
    <property type="protein sequence ID" value="BAT08898.1"/>
    <property type="molecule type" value="Genomic_DNA"/>
</dbReference>
<gene>
    <name evidence="2" type="ordered locus">Os09g0509450</name>
    <name evidence="2" type="ORF">OSNPB_090509450</name>
</gene>
<dbReference type="Proteomes" id="UP000059680">
    <property type="component" value="Chromosome 9"/>
</dbReference>
<accession>A0A0N7KR33</accession>
<evidence type="ECO:0000313" key="3">
    <source>
        <dbReference type="Proteomes" id="UP000059680"/>
    </source>
</evidence>
<reference evidence="3" key="1">
    <citation type="journal article" date="2005" name="Nature">
        <title>The map-based sequence of the rice genome.</title>
        <authorList>
            <consortium name="International rice genome sequencing project (IRGSP)"/>
            <person name="Matsumoto T."/>
            <person name="Wu J."/>
            <person name="Kanamori H."/>
            <person name="Katayose Y."/>
            <person name="Fujisawa M."/>
            <person name="Namiki N."/>
            <person name="Mizuno H."/>
            <person name="Yamamoto K."/>
            <person name="Antonio B.A."/>
            <person name="Baba T."/>
            <person name="Sakata K."/>
            <person name="Nagamura Y."/>
            <person name="Aoki H."/>
            <person name="Arikawa K."/>
            <person name="Arita K."/>
            <person name="Bito T."/>
            <person name="Chiden Y."/>
            <person name="Fujitsuka N."/>
            <person name="Fukunaka R."/>
            <person name="Hamada M."/>
            <person name="Harada C."/>
            <person name="Hayashi A."/>
            <person name="Hijishita S."/>
            <person name="Honda M."/>
            <person name="Hosokawa S."/>
            <person name="Ichikawa Y."/>
            <person name="Idonuma A."/>
            <person name="Iijima M."/>
            <person name="Ikeda M."/>
            <person name="Ikeno M."/>
            <person name="Ito K."/>
            <person name="Ito S."/>
            <person name="Ito T."/>
            <person name="Ito Y."/>
            <person name="Ito Y."/>
            <person name="Iwabuchi A."/>
            <person name="Kamiya K."/>
            <person name="Karasawa W."/>
            <person name="Kurita K."/>
            <person name="Katagiri S."/>
            <person name="Kikuta A."/>
            <person name="Kobayashi H."/>
            <person name="Kobayashi N."/>
            <person name="Machita K."/>
            <person name="Maehara T."/>
            <person name="Masukawa M."/>
            <person name="Mizubayashi T."/>
            <person name="Mukai Y."/>
            <person name="Nagasaki H."/>
            <person name="Nagata Y."/>
            <person name="Naito S."/>
            <person name="Nakashima M."/>
            <person name="Nakama Y."/>
            <person name="Nakamichi Y."/>
            <person name="Nakamura M."/>
            <person name="Meguro A."/>
            <person name="Negishi M."/>
            <person name="Ohta I."/>
            <person name="Ohta T."/>
            <person name="Okamoto M."/>
            <person name="Ono N."/>
            <person name="Saji S."/>
            <person name="Sakaguchi M."/>
            <person name="Sakai K."/>
            <person name="Shibata M."/>
            <person name="Shimokawa T."/>
            <person name="Song J."/>
            <person name="Takazaki Y."/>
            <person name="Terasawa K."/>
            <person name="Tsugane M."/>
            <person name="Tsuji K."/>
            <person name="Ueda S."/>
            <person name="Waki K."/>
            <person name="Yamagata H."/>
            <person name="Yamamoto M."/>
            <person name="Yamamoto S."/>
            <person name="Yamane H."/>
            <person name="Yoshiki S."/>
            <person name="Yoshihara R."/>
            <person name="Yukawa K."/>
            <person name="Zhong H."/>
            <person name="Yano M."/>
            <person name="Yuan Q."/>
            <person name="Ouyang S."/>
            <person name="Liu J."/>
            <person name="Jones K.M."/>
            <person name="Gansberger K."/>
            <person name="Moffat K."/>
            <person name="Hill J."/>
            <person name="Bera J."/>
            <person name="Fadrosh D."/>
            <person name="Jin S."/>
            <person name="Johri S."/>
            <person name="Kim M."/>
            <person name="Overton L."/>
            <person name="Reardon M."/>
            <person name="Tsitrin T."/>
            <person name="Vuong H."/>
            <person name="Weaver B."/>
            <person name="Ciecko A."/>
            <person name="Tallon L."/>
            <person name="Jackson J."/>
            <person name="Pai G."/>
            <person name="Aken S.V."/>
            <person name="Utterback T."/>
            <person name="Reidmuller S."/>
            <person name="Feldblyum T."/>
            <person name="Hsiao J."/>
            <person name="Zismann V."/>
            <person name="Iobst S."/>
            <person name="de Vazeille A.R."/>
            <person name="Buell C.R."/>
            <person name="Ying K."/>
            <person name="Li Y."/>
            <person name="Lu T."/>
            <person name="Huang Y."/>
            <person name="Zhao Q."/>
            <person name="Feng Q."/>
            <person name="Zhang L."/>
            <person name="Zhu J."/>
            <person name="Weng Q."/>
            <person name="Mu J."/>
            <person name="Lu Y."/>
            <person name="Fan D."/>
            <person name="Liu Y."/>
            <person name="Guan J."/>
            <person name="Zhang Y."/>
            <person name="Yu S."/>
            <person name="Liu X."/>
            <person name="Zhang Y."/>
            <person name="Hong G."/>
            <person name="Han B."/>
            <person name="Choisne N."/>
            <person name="Demange N."/>
            <person name="Orjeda G."/>
            <person name="Samain S."/>
            <person name="Cattolico L."/>
            <person name="Pelletier E."/>
            <person name="Couloux A."/>
            <person name="Segurens B."/>
            <person name="Wincker P."/>
            <person name="D'Hont A."/>
            <person name="Scarpelli C."/>
            <person name="Weissenbach J."/>
            <person name="Salanoubat M."/>
            <person name="Quetier F."/>
            <person name="Yu Y."/>
            <person name="Kim H.R."/>
            <person name="Rambo T."/>
            <person name="Currie J."/>
            <person name="Collura K."/>
            <person name="Luo M."/>
            <person name="Yang T."/>
            <person name="Ammiraju J.S.S."/>
            <person name="Engler F."/>
            <person name="Soderlund C."/>
            <person name="Wing R.A."/>
            <person name="Palmer L.E."/>
            <person name="de la Bastide M."/>
            <person name="Spiegel L."/>
            <person name="Nascimento L."/>
            <person name="Zutavern T."/>
            <person name="O'Shaughnessy A."/>
            <person name="Dike S."/>
            <person name="Dedhia N."/>
            <person name="Preston R."/>
            <person name="Balija V."/>
            <person name="McCombie W.R."/>
            <person name="Chow T."/>
            <person name="Chen H."/>
            <person name="Chung M."/>
            <person name="Chen C."/>
            <person name="Shaw J."/>
            <person name="Wu H."/>
            <person name="Hsiao K."/>
            <person name="Chao Y."/>
            <person name="Chu M."/>
            <person name="Cheng C."/>
            <person name="Hour A."/>
            <person name="Lee P."/>
            <person name="Lin S."/>
            <person name="Lin Y."/>
            <person name="Liou J."/>
            <person name="Liu S."/>
            <person name="Hsing Y."/>
            <person name="Raghuvanshi S."/>
            <person name="Mohanty A."/>
            <person name="Bharti A.K."/>
            <person name="Gaur A."/>
            <person name="Gupta V."/>
            <person name="Kumar D."/>
            <person name="Ravi V."/>
            <person name="Vij S."/>
            <person name="Kapur A."/>
            <person name="Khurana P."/>
            <person name="Khurana P."/>
            <person name="Khurana J.P."/>
            <person name="Tyagi A.K."/>
            <person name="Gaikwad K."/>
            <person name="Singh A."/>
            <person name="Dalal V."/>
            <person name="Srivastava S."/>
            <person name="Dixit A."/>
            <person name="Pal A.K."/>
            <person name="Ghazi I.A."/>
            <person name="Yadav M."/>
            <person name="Pandit A."/>
            <person name="Bhargava A."/>
            <person name="Sureshbabu K."/>
            <person name="Batra K."/>
            <person name="Sharma T.R."/>
            <person name="Mohapatra T."/>
            <person name="Singh N.K."/>
            <person name="Messing J."/>
            <person name="Nelson A.B."/>
            <person name="Fuks G."/>
            <person name="Kavchok S."/>
            <person name="Keizer G."/>
            <person name="Linton E."/>
            <person name="Llaca V."/>
            <person name="Song R."/>
            <person name="Tanyolac B."/>
            <person name="Young S."/>
            <person name="Ho-Il K."/>
            <person name="Hahn J.H."/>
            <person name="Sangsakoo G."/>
            <person name="Vanavichit A."/>
            <person name="de Mattos Luiz.A.T."/>
            <person name="Zimmer P.D."/>
            <person name="Malone G."/>
            <person name="Dellagostin O."/>
            <person name="de Oliveira A.C."/>
            <person name="Bevan M."/>
            <person name="Bancroft I."/>
            <person name="Minx P."/>
            <person name="Cordum H."/>
            <person name="Wilson R."/>
            <person name="Cheng Z."/>
            <person name="Jin W."/>
            <person name="Jiang J."/>
            <person name="Leong S.A."/>
            <person name="Iwama H."/>
            <person name="Gojobori T."/>
            <person name="Itoh T."/>
            <person name="Niimura Y."/>
            <person name="Fujii Y."/>
            <person name="Habara T."/>
            <person name="Sakai H."/>
            <person name="Sato Y."/>
            <person name="Wilson G."/>
            <person name="Kumar K."/>
            <person name="McCouch S."/>
            <person name="Juretic N."/>
            <person name="Hoen D."/>
            <person name="Wright S."/>
            <person name="Bruskiewich R."/>
            <person name="Bureau T."/>
            <person name="Miyao A."/>
            <person name="Hirochika H."/>
            <person name="Nishikawa T."/>
            <person name="Kadowaki K."/>
            <person name="Sugiura M."/>
            <person name="Burr B."/>
            <person name="Sasaki T."/>
        </authorList>
    </citation>
    <scope>NUCLEOTIDE SEQUENCE [LARGE SCALE GENOMIC DNA]</scope>
    <source>
        <strain evidence="3">cv. Nipponbare</strain>
    </source>
</reference>
<organism evidence="2 3">
    <name type="scientific">Oryza sativa subsp. japonica</name>
    <name type="common">Rice</name>
    <dbReference type="NCBI Taxonomy" id="39947"/>
    <lineage>
        <taxon>Eukaryota</taxon>
        <taxon>Viridiplantae</taxon>
        <taxon>Streptophyta</taxon>
        <taxon>Embryophyta</taxon>
        <taxon>Tracheophyta</taxon>
        <taxon>Spermatophyta</taxon>
        <taxon>Magnoliopsida</taxon>
        <taxon>Liliopsida</taxon>
        <taxon>Poales</taxon>
        <taxon>Poaceae</taxon>
        <taxon>BOP clade</taxon>
        <taxon>Oryzoideae</taxon>
        <taxon>Oryzeae</taxon>
        <taxon>Oryzinae</taxon>
        <taxon>Oryza</taxon>
        <taxon>Oryza sativa</taxon>
    </lineage>
</organism>
<evidence type="ECO:0000256" key="1">
    <source>
        <dbReference type="SAM" id="MobiDB-lite"/>
    </source>
</evidence>
<dbReference type="Gramene" id="Os09t0509450-00">
    <property type="protein sequence ID" value="Os09t0509450-00"/>
    <property type="gene ID" value="Os09g0509450"/>
</dbReference>